<evidence type="ECO:0000313" key="2">
    <source>
        <dbReference type="Proteomes" id="UP000078576"/>
    </source>
</evidence>
<dbReference type="Proteomes" id="UP000078576">
    <property type="component" value="Unassembled WGS sequence"/>
</dbReference>
<reference evidence="2" key="1">
    <citation type="submission" date="2014-12" db="EMBL/GenBank/DDBJ databases">
        <title>Genome Sequence of Valsa Canker Pathogens Uncovers a Specific Adaption of Colonization on Woody Bark.</title>
        <authorList>
            <person name="Yin Z."/>
            <person name="Liu H."/>
            <person name="Gao X."/>
            <person name="Li Z."/>
            <person name="Song N."/>
            <person name="Ke X."/>
            <person name="Dai Q."/>
            <person name="Wu Y."/>
            <person name="Sun Y."/>
            <person name="Xu J.-R."/>
            <person name="Kang Z.K."/>
            <person name="Wang L."/>
            <person name="Huang L."/>
        </authorList>
    </citation>
    <scope>NUCLEOTIDE SEQUENCE [LARGE SCALE GENOMIC DNA]</scope>
    <source>
        <strain evidence="2">SXYL134</strain>
    </source>
</reference>
<dbReference type="EMBL" id="KN714667">
    <property type="protein sequence ID" value="KUI52875.1"/>
    <property type="molecule type" value="Genomic_DNA"/>
</dbReference>
<accession>A0A194UMI5</accession>
<name>A0A194UMI5_CYTMA</name>
<gene>
    <name evidence="1" type="ORF">VP1G_00529</name>
</gene>
<organism evidence="1 2">
    <name type="scientific">Cytospora mali</name>
    <name type="common">Apple Valsa canker fungus</name>
    <name type="synonym">Valsa mali</name>
    <dbReference type="NCBI Taxonomy" id="578113"/>
    <lineage>
        <taxon>Eukaryota</taxon>
        <taxon>Fungi</taxon>
        <taxon>Dikarya</taxon>
        <taxon>Ascomycota</taxon>
        <taxon>Pezizomycotina</taxon>
        <taxon>Sordariomycetes</taxon>
        <taxon>Sordariomycetidae</taxon>
        <taxon>Diaporthales</taxon>
        <taxon>Cytosporaceae</taxon>
        <taxon>Cytospora</taxon>
    </lineage>
</organism>
<keyword evidence="2" id="KW-1185">Reference proteome</keyword>
<dbReference type="OrthoDB" id="74360at2759"/>
<dbReference type="AlphaFoldDB" id="A0A194UMI5"/>
<proteinExistence type="predicted"/>
<evidence type="ECO:0000313" key="1">
    <source>
        <dbReference type="EMBL" id="KUI52875.1"/>
    </source>
</evidence>
<sequence length="229" mass="25504">MCPHAIGAHDLMPLEAADKLLNTLLQALDGQSSHGLFAHLAAQEPDHYLALSQANLPVLDSREDPSVTVQHHLVERRGGHYIDIGGTKLIAEGKVAVRDRVAPIGYTEIGLRLSDRSTLDADTVIWCTGLADKDVRSTAEGILRVTEDCNHVDILGPKDIAARLDATWGVDAEGEVRGMWKRHLRMENYWVIGGIIQHQRWWLRPLAQQIRLALDSYLPPTYRDTPTMD</sequence>
<protein>
    <submittedName>
        <fullName evidence="1">Uncharacterized protein</fullName>
    </submittedName>
</protein>